<keyword evidence="6" id="KW-0833">Ubl conjugation pathway</keyword>
<feature type="compositionally biased region" description="Basic and acidic residues" evidence="9">
    <location>
        <begin position="101"/>
        <end position="113"/>
    </location>
</feature>
<comment type="catalytic activity">
    <reaction evidence="1">
        <text>S-ubiquitinyl-[E2 ubiquitin-conjugating enzyme]-L-cysteine + [acceptor protein]-L-lysine = [E2 ubiquitin-conjugating enzyme]-L-cysteine + N(6)-ubiquitinyl-[acceptor protein]-L-lysine.</text>
        <dbReference type="EC" id="2.3.2.27"/>
    </reaction>
</comment>
<evidence type="ECO:0000256" key="3">
    <source>
        <dbReference type="ARBA" id="ARBA00022679"/>
    </source>
</evidence>
<feature type="domain" description="RING-type" evidence="10">
    <location>
        <begin position="422"/>
        <end position="464"/>
    </location>
</feature>
<protein>
    <recommendedName>
        <fullName evidence="2">RING-type E3 ubiquitin transferase</fullName>
        <ecNumber evidence="2">2.3.2.27</ecNumber>
    </recommendedName>
</protein>
<feature type="compositionally biased region" description="Low complexity" evidence="9">
    <location>
        <begin position="227"/>
        <end position="239"/>
    </location>
</feature>
<keyword evidence="12" id="KW-1185">Reference proteome</keyword>
<feature type="compositionally biased region" description="Polar residues" evidence="9">
    <location>
        <begin position="65"/>
        <end position="82"/>
    </location>
</feature>
<evidence type="ECO:0000256" key="5">
    <source>
        <dbReference type="ARBA" id="ARBA00022771"/>
    </source>
</evidence>
<dbReference type="InterPro" id="IPR045191">
    <property type="entry name" value="MBR1/2-like"/>
</dbReference>
<evidence type="ECO:0000256" key="7">
    <source>
        <dbReference type="ARBA" id="ARBA00022833"/>
    </source>
</evidence>
<feature type="compositionally biased region" description="Low complexity" evidence="9">
    <location>
        <begin position="269"/>
        <end position="286"/>
    </location>
</feature>
<dbReference type="PANTHER" id="PTHR22937">
    <property type="entry name" value="E3 UBIQUITIN-PROTEIN LIGASE RNF165"/>
    <property type="match status" value="1"/>
</dbReference>
<evidence type="ECO:0000259" key="10">
    <source>
        <dbReference type="PROSITE" id="PS50089"/>
    </source>
</evidence>
<feature type="region of interest" description="Disordered" evidence="9">
    <location>
        <begin position="1"/>
        <end position="31"/>
    </location>
</feature>
<dbReference type="EMBL" id="JAVIJP010000013">
    <property type="protein sequence ID" value="KAL3645845.1"/>
    <property type="molecule type" value="Genomic_DNA"/>
</dbReference>
<feature type="region of interest" description="Disordered" evidence="9">
    <location>
        <begin position="55"/>
        <end position="191"/>
    </location>
</feature>
<name>A0ABD3DUC2_9LAMI</name>
<dbReference type="GO" id="GO:0008270">
    <property type="term" value="F:zinc ion binding"/>
    <property type="evidence" value="ECO:0007669"/>
    <property type="project" value="UniProtKB-KW"/>
</dbReference>
<evidence type="ECO:0000256" key="2">
    <source>
        <dbReference type="ARBA" id="ARBA00012483"/>
    </source>
</evidence>
<dbReference type="AlphaFoldDB" id="A0ABD3DUC2"/>
<gene>
    <name evidence="11" type="ORF">CASFOL_011025</name>
</gene>
<keyword evidence="5 8" id="KW-0863">Zinc-finger</keyword>
<evidence type="ECO:0000313" key="12">
    <source>
        <dbReference type="Proteomes" id="UP001632038"/>
    </source>
</evidence>
<evidence type="ECO:0000256" key="1">
    <source>
        <dbReference type="ARBA" id="ARBA00000900"/>
    </source>
</evidence>
<evidence type="ECO:0000256" key="6">
    <source>
        <dbReference type="ARBA" id="ARBA00022786"/>
    </source>
</evidence>
<dbReference type="SUPFAM" id="SSF57850">
    <property type="entry name" value="RING/U-box"/>
    <property type="match status" value="1"/>
</dbReference>
<evidence type="ECO:0000256" key="9">
    <source>
        <dbReference type="SAM" id="MobiDB-lite"/>
    </source>
</evidence>
<proteinExistence type="predicted"/>
<feature type="region of interest" description="Disordered" evidence="9">
    <location>
        <begin position="212"/>
        <end position="296"/>
    </location>
</feature>
<evidence type="ECO:0000256" key="8">
    <source>
        <dbReference type="PROSITE-ProRule" id="PRU00175"/>
    </source>
</evidence>
<keyword evidence="4" id="KW-0479">Metal-binding</keyword>
<comment type="caution">
    <text evidence="11">The sequence shown here is derived from an EMBL/GenBank/DDBJ whole genome shotgun (WGS) entry which is preliminary data.</text>
</comment>
<evidence type="ECO:0000313" key="11">
    <source>
        <dbReference type="EMBL" id="KAL3645845.1"/>
    </source>
</evidence>
<dbReference type="Pfam" id="PF13639">
    <property type="entry name" value="zf-RING_2"/>
    <property type="match status" value="1"/>
</dbReference>
<accession>A0ABD3DUC2</accession>
<dbReference type="GO" id="GO:0061630">
    <property type="term" value="F:ubiquitin protein ligase activity"/>
    <property type="evidence" value="ECO:0007669"/>
    <property type="project" value="UniProtKB-EC"/>
</dbReference>
<keyword evidence="7" id="KW-0862">Zinc</keyword>
<keyword evidence="3" id="KW-0808">Transferase</keyword>
<organism evidence="11 12">
    <name type="scientific">Castilleja foliolosa</name>
    <dbReference type="NCBI Taxonomy" id="1961234"/>
    <lineage>
        <taxon>Eukaryota</taxon>
        <taxon>Viridiplantae</taxon>
        <taxon>Streptophyta</taxon>
        <taxon>Embryophyta</taxon>
        <taxon>Tracheophyta</taxon>
        <taxon>Spermatophyta</taxon>
        <taxon>Magnoliopsida</taxon>
        <taxon>eudicotyledons</taxon>
        <taxon>Gunneridae</taxon>
        <taxon>Pentapetalae</taxon>
        <taxon>asterids</taxon>
        <taxon>lamiids</taxon>
        <taxon>Lamiales</taxon>
        <taxon>Orobanchaceae</taxon>
        <taxon>Pedicularideae</taxon>
        <taxon>Castillejinae</taxon>
        <taxon>Castilleja</taxon>
    </lineage>
</organism>
<sequence length="470" mass="51634">MEQSSGKRGTIAPKKGYNIGLKNKPTEKDQNARFCNRIGCSGRIKYAQIQNTKIGTSRKAELPKTSFSSSNGNEESTRNSSRAKPPFPYLKRKMPSQLKFHQPESRQSGDSEARVSSPSHNFTRHRIGLKNKTGEEKIVNSSNIHSRKVFHHKSESSNSKRSINNSNSTSTSNSTSNSSSNSNNSSGAGSGSGRFCVSKLLRGKNVITKKNTEIESGSSLRERRKGSTSGISISGSGRSNLASLDSGSVSSVRTRRLVNPNNGRPSNIGGAQFSSGDSSSYSPSSGNHDDQSDLRHPNVAEVDFTHLIDTYNTGGITEVLLALDRMVRDGELTHEQSLALESNFDPSRLNQYDQYDQHRDMRLDVDNMSYEELLALEERMGTVSTALSDEVLLKCVKRSIYGAGPSEVRVDVSGEDLDVINCSICQDEYVVGDETGELVECRHEFHLTCINEWLHLKNWCPVCKADAAPQ</sequence>
<evidence type="ECO:0000256" key="4">
    <source>
        <dbReference type="ARBA" id="ARBA00022723"/>
    </source>
</evidence>
<feature type="compositionally biased region" description="Basic and acidic residues" evidence="9">
    <location>
        <begin position="287"/>
        <end position="296"/>
    </location>
</feature>
<dbReference type="SMART" id="SM00184">
    <property type="entry name" value="RING"/>
    <property type="match status" value="1"/>
</dbReference>
<reference evidence="12" key="1">
    <citation type="journal article" date="2024" name="IScience">
        <title>Strigolactones Initiate the Formation of Haustorium-like Structures in Castilleja.</title>
        <authorList>
            <person name="Buerger M."/>
            <person name="Peterson D."/>
            <person name="Chory J."/>
        </authorList>
    </citation>
    <scope>NUCLEOTIDE SEQUENCE [LARGE SCALE GENOMIC DNA]</scope>
</reference>
<dbReference type="PROSITE" id="PS50089">
    <property type="entry name" value="ZF_RING_2"/>
    <property type="match status" value="1"/>
</dbReference>
<dbReference type="EC" id="2.3.2.27" evidence="2"/>
<feature type="compositionally biased region" description="Low complexity" evidence="9">
    <location>
        <begin position="156"/>
        <end position="187"/>
    </location>
</feature>
<dbReference type="InterPro" id="IPR001841">
    <property type="entry name" value="Znf_RING"/>
</dbReference>
<dbReference type="Gene3D" id="3.30.40.10">
    <property type="entry name" value="Zinc/RING finger domain, C3HC4 (zinc finger)"/>
    <property type="match status" value="1"/>
</dbReference>
<dbReference type="Proteomes" id="UP001632038">
    <property type="component" value="Unassembled WGS sequence"/>
</dbReference>
<dbReference type="PANTHER" id="PTHR22937:SF136">
    <property type="entry name" value="RING-TYPE E3 UBIQUITIN TRANSFERASE"/>
    <property type="match status" value="1"/>
</dbReference>
<dbReference type="InterPro" id="IPR013083">
    <property type="entry name" value="Znf_RING/FYVE/PHD"/>
</dbReference>
<feature type="compositionally biased region" description="Polar residues" evidence="9">
    <location>
        <begin position="240"/>
        <end position="252"/>
    </location>
</feature>